<keyword evidence="1" id="KW-0472">Membrane</keyword>
<feature type="transmembrane region" description="Helical" evidence="1">
    <location>
        <begin position="103"/>
        <end position="125"/>
    </location>
</feature>
<evidence type="ECO:0000256" key="1">
    <source>
        <dbReference type="SAM" id="Phobius"/>
    </source>
</evidence>
<protein>
    <submittedName>
        <fullName evidence="3">Pecanex-like protein</fullName>
    </submittedName>
</protein>
<name>A0A0K0DLT1_ANGCA</name>
<evidence type="ECO:0000313" key="3">
    <source>
        <dbReference type="WBParaSite" id="ACAC_0001258201-mRNA-1"/>
    </source>
</evidence>
<feature type="transmembrane region" description="Helical" evidence="1">
    <location>
        <begin position="7"/>
        <end position="28"/>
    </location>
</feature>
<evidence type="ECO:0000313" key="2">
    <source>
        <dbReference type="Proteomes" id="UP000035642"/>
    </source>
</evidence>
<reference evidence="3" key="2">
    <citation type="submission" date="2017-02" db="UniProtKB">
        <authorList>
            <consortium name="WormBaseParasite"/>
        </authorList>
    </citation>
    <scope>IDENTIFICATION</scope>
</reference>
<feature type="transmembrane region" description="Helical" evidence="1">
    <location>
        <begin position="40"/>
        <end position="58"/>
    </location>
</feature>
<dbReference type="Proteomes" id="UP000035642">
    <property type="component" value="Unassembled WGS sequence"/>
</dbReference>
<keyword evidence="2" id="KW-1185">Reference proteome</keyword>
<keyword evidence="1" id="KW-0812">Transmembrane</keyword>
<organism evidence="2 3">
    <name type="scientific">Angiostrongylus cantonensis</name>
    <name type="common">Rat lungworm</name>
    <dbReference type="NCBI Taxonomy" id="6313"/>
    <lineage>
        <taxon>Eukaryota</taxon>
        <taxon>Metazoa</taxon>
        <taxon>Ecdysozoa</taxon>
        <taxon>Nematoda</taxon>
        <taxon>Chromadorea</taxon>
        <taxon>Rhabditida</taxon>
        <taxon>Rhabditina</taxon>
        <taxon>Rhabditomorpha</taxon>
        <taxon>Strongyloidea</taxon>
        <taxon>Metastrongylidae</taxon>
        <taxon>Angiostrongylus</taxon>
    </lineage>
</organism>
<sequence length="129" mass="14790">MGHLEQFCLYYTGFTSSVLFIPAFFSYLTSHVEVDASWESIDYALMSLSFLFMSCNLYSDLWLGLSLSARAYAVFDHTKYLGASVSRKAVCLTKKERGSIKNFIVFLFEAFRFHITLVSEVLILLETVY</sequence>
<dbReference type="WBParaSite" id="ACAC_0001258201-mRNA-1">
    <property type="protein sequence ID" value="ACAC_0001258201-mRNA-1"/>
    <property type="gene ID" value="ACAC_0001258201"/>
</dbReference>
<proteinExistence type="predicted"/>
<accession>A0A0K0DLT1</accession>
<keyword evidence="1" id="KW-1133">Transmembrane helix</keyword>
<dbReference type="AlphaFoldDB" id="A0A0K0DLT1"/>
<reference evidence="2" key="1">
    <citation type="submission" date="2012-09" db="EMBL/GenBank/DDBJ databases">
        <authorList>
            <person name="Martin A.A."/>
        </authorList>
    </citation>
    <scope>NUCLEOTIDE SEQUENCE</scope>
</reference>